<reference evidence="3 4" key="1">
    <citation type="journal article" date="2016" name="Int. J. Syst. Evol. Microbiol.">
        <title>Caldimicrobium thiodismutans sp. nov., a sulfur-disproportionating bacterium isolated from a hot spring, and emended description of the genus Caldimicrobium.</title>
        <authorList>
            <person name="Kojima H."/>
            <person name="Umezawa K."/>
            <person name="Fukui M."/>
        </authorList>
    </citation>
    <scope>NUCLEOTIDE SEQUENCE [LARGE SCALE GENOMIC DNA]</scope>
    <source>
        <strain evidence="3 4">TF1</strain>
    </source>
</reference>
<dbReference type="Proteomes" id="UP000068196">
    <property type="component" value="Chromosome"/>
</dbReference>
<proteinExistence type="predicted"/>
<evidence type="ECO:0000256" key="1">
    <source>
        <dbReference type="SAM" id="Coils"/>
    </source>
</evidence>
<dbReference type="STRING" id="1653476.THC_0025"/>
<keyword evidence="2" id="KW-0812">Transmembrane</keyword>
<evidence type="ECO:0000256" key="2">
    <source>
        <dbReference type="SAM" id="Phobius"/>
    </source>
</evidence>
<feature type="coiled-coil region" evidence="1">
    <location>
        <begin position="80"/>
        <end position="114"/>
    </location>
</feature>
<reference evidence="4" key="2">
    <citation type="journal article" date="2016" name="Int. J. Syst. Evol. Microbiol.">
        <title>Caldimicrobium thiodismutans sp. nov., a sulfur-disproportionating bacterium isolated from a hot spring.</title>
        <authorList>
            <person name="Kojima H."/>
            <person name="Umezawa K."/>
            <person name="Fukui M."/>
        </authorList>
    </citation>
    <scope>NUCLEOTIDE SEQUENCE [LARGE SCALE GENOMIC DNA]</scope>
    <source>
        <strain evidence="4">TF1</strain>
    </source>
</reference>
<keyword evidence="4" id="KW-1185">Reference proteome</keyword>
<dbReference type="EMBL" id="AP014945">
    <property type="protein sequence ID" value="BAU22432.1"/>
    <property type="molecule type" value="Genomic_DNA"/>
</dbReference>
<organism evidence="3 4">
    <name type="scientific">Caldimicrobium thiodismutans</name>
    <dbReference type="NCBI Taxonomy" id="1653476"/>
    <lineage>
        <taxon>Bacteria</taxon>
        <taxon>Pseudomonadati</taxon>
        <taxon>Thermodesulfobacteriota</taxon>
        <taxon>Thermodesulfobacteria</taxon>
        <taxon>Thermodesulfobacteriales</taxon>
        <taxon>Thermodesulfobacteriaceae</taxon>
        <taxon>Caldimicrobium</taxon>
    </lineage>
</organism>
<sequence>MSEIKSYIQKFFEEELERKFNEFWEAKLRFREEKLRELSLLERIIRVEEELKALKEIQIQMINMFNARFEALQREMDKRFEAMEKRFEAMDKRFEAMEKRFEAMEKRFDFLQKLIAGGFAFLTLLITLFKFFS</sequence>
<keyword evidence="2" id="KW-0472">Membrane</keyword>
<dbReference type="KEGG" id="cthi:THC_0025"/>
<keyword evidence="2" id="KW-1133">Transmembrane helix</keyword>
<evidence type="ECO:0000313" key="4">
    <source>
        <dbReference type="Proteomes" id="UP000068196"/>
    </source>
</evidence>
<gene>
    <name evidence="3" type="ORF">THC_0025</name>
</gene>
<protein>
    <recommendedName>
        <fullName evidence="5">DUF1640 domain-containing protein</fullName>
    </recommendedName>
</protein>
<evidence type="ECO:0008006" key="5">
    <source>
        <dbReference type="Google" id="ProtNLM"/>
    </source>
</evidence>
<evidence type="ECO:0000313" key="3">
    <source>
        <dbReference type="EMBL" id="BAU22432.1"/>
    </source>
</evidence>
<dbReference type="AlphaFoldDB" id="A0A0U5B363"/>
<keyword evidence="1" id="KW-0175">Coiled coil</keyword>
<dbReference type="Gene3D" id="3.90.20.10">
    <property type="match status" value="1"/>
</dbReference>
<dbReference type="PATRIC" id="fig|1653476.3.peg.24"/>
<feature type="transmembrane region" description="Helical" evidence="2">
    <location>
        <begin position="114"/>
        <end position="132"/>
    </location>
</feature>
<accession>A0A0U5B363</accession>
<name>A0A0U5B363_9BACT</name>